<dbReference type="AlphaFoldDB" id="A0A0S3TAL8"/>
<dbReference type="EMBL" id="AP015044">
    <property type="protein sequence ID" value="BAU02255.1"/>
    <property type="molecule type" value="Genomic_DNA"/>
</dbReference>
<evidence type="ECO:0000313" key="1">
    <source>
        <dbReference type="EMBL" id="BAU02255.1"/>
    </source>
</evidence>
<dbReference type="Proteomes" id="UP000291084">
    <property type="component" value="Chromosome 11"/>
</dbReference>
<dbReference type="Pfam" id="PF12422">
    <property type="entry name" value="Condensin2nSMC"/>
    <property type="match status" value="1"/>
</dbReference>
<protein>
    <submittedName>
        <fullName evidence="1">Uncharacterized protein</fullName>
    </submittedName>
</protein>
<proteinExistence type="predicted"/>
<feature type="non-terminal residue" evidence="1">
    <location>
        <position position="181"/>
    </location>
</feature>
<dbReference type="PANTHER" id="PTHR16199">
    <property type="entry name" value="CONDENSIN-2 COMPLEX SUBUNIT G2"/>
    <property type="match status" value="1"/>
</dbReference>
<accession>A0A0S3TAL8</accession>
<sequence>MISPLYLKAEDGRRFLGFVFGLSHQVGKELLAMVRSQIPFGRKSMLEAYGDILFRAWRAAQGDSKSEIENGFLQDLIDAAIHAAFGPFASYIRRVLGAFINQRTTDRVEKMLFRLAEPVVFQSLQVNEDRVNKLLPRYSLTRKHYMLPNHQSINAVCLYLTEGTTLTQNLINDDPFQTLLK</sequence>
<gene>
    <name evidence="1" type="primary">Vigan.11G174500</name>
    <name evidence="1" type="ORF">VIGAN_11174500</name>
</gene>
<dbReference type="GO" id="GO:0005634">
    <property type="term" value="C:nucleus"/>
    <property type="evidence" value="ECO:0007669"/>
    <property type="project" value="InterPro"/>
</dbReference>
<dbReference type="PANTHER" id="PTHR16199:SF4">
    <property type="entry name" value="CONDENSIN-2 COMPLEX SUBUNIT G2"/>
    <property type="match status" value="1"/>
</dbReference>
<organism evidence="1 2">
    <name type="scientific">Vigna angularis var. angularis</name>
    <dbReference type="NCBI Taxonomy" id="157739"/>
    <lineage>
        <taxon>Eukaryota</taxon>
        <taxon>Viridiplantae</taxon>
        <taxon>Streptophyta</taxon>
        <taxon>Embryophyta</taxon>
        <taxon>Tracheophyta</taxon>
        <taxon>Spermatophyta</taxon>
        <taxon>Magnoliopsida</taxon>
        <taxon>eudicotyledons</taxon>
        <taxon>Gunneridae</taxon>
        <taxon>Pentapetalae</taxon>
        <taxon>rosids</taxon>
        <taxon>fabids</taxon>
        <taxon>Fabales</taxon>
        <taxon>Fabaceae</taxon>
        <taxon>Papilionoideae</taxon>
        <taxon>50 kb inversion clade</taxon>
        <taxon>NPAAA clade</taxon>
        <taxon>indigoferoid/millettioid clade</taxon>
        <taxon>Phaseoleae</taxon>
        <taxon>Vigna</taxon>
    </lineage>
</organism>
<dbReference type="InterPro" id="IPR024741">
    <property type="entry name" value="Condensin2_G2"/>
</dbReference>
<evidence type="ECO:0000313" key="2">
    <source>
        <dbReference type="Proteomes" id="UP000291084"/>
    </source>
</evidence>
<reference evidence="1 2" key="1">
    <citation type="journal article" date="2015" name="Sci. Rep.">
        <title>The power of single molecule real-time sequencing technology in the de novo assembly of a eukaryotic genome.</title>
        <authorList>
            <person name="Sakai H."/>
            <person name="Naito K."/>
            <person name="Ogiso-Tanaka E."/>
            <person name="Takahashi Y."/>
            <person name="Iseki K."/>
            <person name="Muto C."/>
            <person name="Satou K."/>
            <person name="Teruya K."/>
            <person name="Shiroma A."/>
            <person name="Shimoji M."/>
            <person name="Hirano T."/>
            <person name="Itoh T."/>
            <person name="Kaga A."/>
            <person name="Tomooka N."/>
        </authorList>
    </citation>
    <scope>NUCLEOTIDE SEQUENCE [LARGE SCALE GENOMIC DNA]</scope>
    <source>
        <strain evidence="2">cv. Shumari</strain>
    </source>
</reference>
<name>A0A0S3TAL8_PHAAN</name>
<dbReference type="GO" id="GO:0000070">
    <property type="term" value="P:mitotic sister chromatid segregation"/>
    <property type="evidence" value="ECO:0007669"/>
    <property type="project" value="TreeGrafter"/>
</dbReference>
<dbReference type="GO" id="GO:0000796">
    <property type="term" value="C:condensin complex"/>
    <property type="evidence" value="ECO:0007669"/>
    <property type="project" value="TreeGrafter"/>
</dbReference>
<keyword evidence="2" id="KW-1185">Reference proteome</keyword>